<sequence length="78" mass="8648">MSTDFNVVGTLFSQTPTKQKWKNTKYCLNQRASCFDISPDGSSFLIGEVNGQLVTLCISCVISLMFTSYDILLDLSVI</sequence>
<reference evidence="1" key="1">
    <citation type="submission" date="2012-04" db="EMBL/GenBank/DDBJ databases">
        <title>The Genome Sequence of Loa loa.</title>
        <authorList>
            <consortium name="The Broad Institute Genome Sequencing Platform"/>
            <consortium name="Broad Institute Genome Sequencing Center for Infectious Disease"/>
            <person name="Nutman T.B."/>
            <person name="Fink D.L."/>
            <person name="Russ C."/>
            <person name="Young S."/>
            <person name="Zeng Q."/>
            <person name="Gargeya S."/>
            <person name="Alvarado L."/>
            <person name="Berlin A."/>
            <person name="Chapman S.B."/>
            <person name="Chen Z."/>
            <person name="Freedman E."/>
            <person name="Gellesch M."/>
            <person name="Goldberg J."/>
            <person name="Griggs A."/>
            <person name="Gujja S."/>
            <person name="Heilman E.R."/>
            <person name="Heiman D."/>
            <person name="Howarth C."/>
            <person name="Mehta T."/>
            <person name="Neiman D."/>
            <person name="Pearson M."/>
            <person name="Roberts A."/>
            <person name="Saif S."/>
            <person name="Shea T."/>
            <person name="Shenoy N."/>
            <person name="Sisk P."/>
            <person name="Stolte C."/>
            <person name="Sykes S."/>
            <person name="White J."/>
            <person name="Yandava C."/>
            <person name="Haas B."/>
            <person name="Henn M.R."/>
            <person name="Nusbaum C."/>
            <person name="Birren B."/>
        </authorList>
    </citation>
    <scope>NUCLEOTIDE SEQUENCE [LARGE SCALE GENOMIC DNA]</scope>
</reference>
<dbReference type="CTD" id="31251801"/>
<dbReference type="RefSeq" id="XP_020305665.1">
    <property type="nucleotide sequence ID" value="XM_020450628.1"/>
</dbReference>
<gene>
    <name evidence="1" type="ORF">LOAG_17961</name>
</gene>
<dbReference type="AlphaFoldDB" id="A0A1S0UHC3"/>
<dbReference type="EMBL" id="JH712227">
    <property type="protein sequence ID" value="EJD74768.1"/>
    <property type="molecule type" value="Genomic_DNA"/>
</dbReference>
<dbReference type="KEGG" id="loa:LOAG_17961"/>
<dbReference type="InParanoid" id="A0A1S0UHC3"/>
<protein>
    <submittedName>
        <fullName evidence="1">Uncharacterized protein</fullName>
    </submittedName>
</protein>
<dbReference type="GeneID" id="31251801"/>
<accession>A0A1S0UHC3</accession>
<name>A0A1S0UHC3_LOALO</name>
<proteinExistence type="predicted"/>
<evidence type="ECO:0000313" key="1">
    <source>
        <dbReference type="EMBL" id="EJD74768.1"/>
    </source>
</evidence>
<organism evidence="1">
    <name type="scientific">Loa loa</name>
    <name type="common">Eye worm</name>
    <name type="synonym">Filaria loa</name>
    <dbReference type="NCBI Taxonomy" id="7209"/>
    <lineage>
        <taxon>Eukaryota</taxon>
        <taxon>Metazoa</taxon>
        <taxon>Ecdysozoa</taxon>
        <taxon>Nematoda</taxon>
        <taxon>Chromadorea</taxon>
        <taxon>Rhabditida</taxon>
        <taxon>Spirurina</taxon>
        <taxon>Spiruromorpha</taxon>
        <taxon>Filarioidea</taxon>
        <taxon>Onchocercidae</taxon>
        <taxon>Loa</taxon>
    </lineage>
</organism>